<keyword evidence="2" id="KW-0812">Transmembrane</keyword>
<dbReference type="WBParaSite" id="ECPE_0000211501-mRNA-1">
    <property type="protein sequence ID" value="ECPE_0000211501-mRNA-1"/>
    <property type="gene ID" value="ECPE_0000211501"/>
</dbReference>
<evidence type="ECO:0000313" key="4">
    <source>
        <dbReference type="Proteomes" id="UP000272942"/>
    </source>
</evidence>
<feature type="transmembrane region" description="Helical" evidence="2">
    <location>
        <begin position="452"/>
        <end position="476"/>
    </location>
</feature>
<name>A0A183A580_9TREM</name>
<reference evidence="5" key="1">
    <citation type="submission" date="2016-06" db="UniProtKB">
        <authorList>
            <consortium name="WormBaseParasite"/>
        </authorList>
    </citation>
    <scope>IDENTIFICATION</scope>
</reference>
<keyword evidence="4" id="KW-1185">Reference proteome</keyword>
<feature type="compositionally biased region" description="Polar residues" evidence="1">
    <location>
        <begin position="486"/>
        <end position="503"/>
    </location>
</feature>
<gene>
    <name evidence="3" type="ORF">ECPE_LOCUS2115</name>
</gene>
<evidence type="ECO:0000313" key="3">
    <source>
        <dbReference type="EMBL" id="VDP65451.1"/>
    </source>
</evidence>
<protein>
    <submittedName>
        <fullName evidence="5">ZP domain-containing protein</fullName>
    </submittedName>
</protein>
<sequence length="745" mass="82333">MSLDCFSSIRDYANLADVLKCIQTSAEVSCFRNHLEVCYRPPTIPPYNRLSTDLANHKALAFVTDARPDLAFDDTCVLTPTAKQPFSFAEELSSNGNESSKEGALWCLTLDWRKDPGRPSCAVRVTEYMSGHLYSGYLAIVTDADDYHSPMRNLLFHFTCKTNNEIPQQVPGQVFERVWESEYHGSGAIWSKVDVSLDLVNQTGQTLETAFEYTPVRLRAQLNDRAAKYHALHMEACYASQAPVDDQDSVESQEYPMVIKGCPARVMTGRLGSTVPETRPSALAGLLESPTRFETELFPVSHDASSQVFCLPPDGCPKGFSHPSTQSLKRSAFLSPDAHTDVSDFHLNGQSKFRVHAKSGHLRPVEYKVHRLRFRCVIRLCIERAWCCWPVACGSRPGDSVTPRTSFQPPNMRFITRSVHLNVLQWIAATHEPARTKSKEDQCTNFLCTTGLHTLLLIGLVGLLTCVMGIIGLMLARRYQNRHEGTSYTHNNNHVPPKSSNHAYRQPIEALPGPDLLNSSTLNKSIRSGRLSDGPVGNHQGESADANWWLTLHAYSNAQLNDSLPRMGTRANGNDHNRLQLNSTSNNNNNSHNTIPTFLSLPRCSCSETGSHVASVNIGSGSHVPPVPFTPSSPVNLTSFQTDVANRKAEHALLFAPAHDSTTSSLRGVTYLQLTDPDRMQSVTNRSTPSEVTWTPWATNGQHSDDCSSAPSKEYPCVIARGVPPGGESSSAYSTCDRRDTFVRT</sequence>
<proteinExistence type="predicted"/>
<accession>A0A183A580</accession>
<organism evidence="5">
    <name type="scientific">Echinostoma caproni</name>
    <dbReference type="NCBI Taxonomy" id="27848"/>
    <lineage>
        <taxon>Eukaryota</taxon>
        <taxon>Metazoa</taxon>
        <taxon>Spiralia</taxon>
        <taxon>Lophotrochozoa</taxon>
        <taxon>Platyhelminthes</taxon>
        <taxon>Trematoda</taxon>
        <taxon>Digenea</taxon>
        <taxon>Plagiorchiida</taxon>
        <taxon>Echinostomata</taxon>
        <taxon>Echinostomatoidea</taxon>
        <taxon>Echinostomatidae</taxon>
        <taxon>Echinostoma</taxon>
    </lineage>
</organism>
<dbReference type="EMBL" id="UZAN01039419">
    <property type="protein sequence ID" value="VDP65451.1"/>
    <property type="molecule type" value="Genomic_DNA"/>
</dbReference>
<evidence type="ECO:0000313" key="5">
    <source>
        <dbReference type="WBParaSite" id="ECPE_0000211501-mRNA-1"/>
    </source>
</evidence>
<dbReference type="Proteomes" id="UP000272942">
    <property type="component" value="Unassembled WGS sequence"/>
</dbReference>
<evidence type="ECO:0000256" key="2">
    <source>
        <dbReference type="SAM" id="Phobius"/>
    </source>
</evidence>
<keyword evidence="2" id="KW-0472">Membrane</keyword>
<reference evidence="3 4" key="2">
    <citation type="submission" date="2018-11" db="EMBL/GenBank/DDBJ databases">
        <authorList>
            <consortium name="Pathogen Informatics"/>
        </authorList>
    </citation>
    <scope>NUCLEOTIDE SEQUENCE [LARGE SCALE GENOMIC DNA]</scope>
    <source>
        <strain evidence="3 4">Egypt</strain>
    </source>
</reference>
<feature type="region of interest" description="Disordered" evidence="1">
    <location>
        <begin position="486"/>
        <end position="505"/>
    </location>
</feature>
<dbReference type="OrthoDB" id="6258424at2759"/>
<evidence type="ECO:0000256" key="1">
    <source>
        <dbReference type="SAM" id="MobiDB-lite"/>
    </source>
</evidence>
<keyword evidence="2" id="KW-1133">Transmembrane helix</keyword>
<dbReference type="AlphaFoldDB" id="A0A183A580"/>